<dbReference type="PANTHER" id="PTHR19143">
    <property type="entry name" value="FIBRINOGEN/TENASCIN/ANGIOPOEITIN"/>
    <property type="match status" value="1"/>
</dbReference>
<proteinExistence type="predicted"/>
<dbReference type="GO" id="GO:0005615">
    <property type="term" value="C:extracellular space"/>
    <property type="evidence" value="ECO:0007669"/>
    <property type="project" value="TreeGrafter"/>
</dbReference>
<dbReference type="EMBL" id="DS232405">
    <property type="protein sequence ID" value="EDS41228.1"/>
    <property type="molecule type" value="Genomic_DNA"/>
</dbReference>
<evidence type="ECO:0000256" key="1">
    <source>
        <dbReference type="ARBA" id="ARBA00023157"/>
    </source>
</evidence>
<evidence type="ECO:0000313" key="4">
    <source>
        <dbReference type="EnsemblMetazoa" id="CPIJ014772-PA"/>
    </source>
</evidence>
<dbReference type="InterPro" id="IPR002181">
    <property type="entry name" value="Fibrinogen_a/b/g_C_dom"/>
</dbReference>
<keyword evidence="1" id="KW-1015">Disulfide bond</keyword>
<reference evidence="3" key="1">
    <citation type="submission" date="2007-03" db="EMBL/GenBank/DDBJ databases">
        <title>Annotation of Culex pipiens quinquefasciatus.</title>
        <authorList>
            <consortium name="The Broad Institute Genome Sequencing Platform"/>
            <person name="Atkinson P.W."/>
            <person name="Hemingway J."/>
            <person name="Christensen B.M."/>
            <person name="Higgs S."/>
            <person name="Kodira C."/>
            <person name="Hannick L."/>
            <person name="Megy K."/>
            <person name="O'Leary S."/>
            <person name="Pearson M."/>
            <person name="Haas B.J."/>
            <person name="Mauceli E."/>
            <person name="Wortman J.R."/>
            <person name="Lee N.H."/>
            <person name="Guigo R."/>
            <person name="Stanke M."/>
            <person name="Alvarado L."/>
            <person name="Amedeo P."/>
            <person name="Antoine C.H."/>
            <person name="Arensburger P."/>
            <person name="Bidwell S.L."/>
            <person name="Crawford M."/>
            <person name="Camaro F."/>
            <person name="Devon K."/>
            <person name="Engels R."/>
            <person name="Hammond M."/>
            <person name="Howarth C."/>
            <person name="Koehrsen M."/>
            <person name="Lawson D."/>
            <person name="Montgomery P."/>
            <person name="Nene V."/>
            <person name="Nusbaum C."/>
            <person name="Puiu D."/>
            <person name="Romero-Severson J."/>
            <person name="Severson D.W."/>
            <person name="Shumway M."/>
            <person name="Sisk P."/>
            <person name="Stolte C."/>
            <person name="Zeng Q."/>
            <person name="Eisenstadt E."/>
            <person name="Fraser-Liggett C."/>
            <person name="Strausberg R."/>
            <person name="Galagan J."/>
            <person name="Birren B."/>
            <person name="Collins F.H."/>
        </authorList>
    </citation>
    <scope>NUCLEOTIDE SEQUENCE [LARGE SCALE GENOMIC DNA]</scope>
    <source>
        <strain evidence="3">JHB</strain>
    </source>
</reference>
<gene>
    <name evidence="4" type="primary">6048198</name>
    <name evidence="3" type="ORF">CpipJ_CPIJ014772</name>
</gene>
<dbReference type="InterPro" id="IPR020837">
    <property type="entry name" value="Fibrinogen_CS"/>
</dbReference>
<dbReference type="eggNOG" id="KOG2579">
    <property type="taxonomic scope" value="Eukaryota"/>
</dbReference>
<protein>
    <submittedName>
        <fullName evidence="3">Techylectin-5B</fullName>
    </submittedName>
</protein>
<dbReference type="Pfam" id="PF00147">
    <property type="entry name" value="Fibrinogen_C"/>
    <property type="match status" value="1"/>
</dbReference>
<dbReference type="KEGG" id="cqu:CpipJ_CPIJ014772"/>
<dbReference type="Proteomes" id="UP000002320">
    <property type="component" value="Unassembled WGS sequence"/>
</dbReference>
<accession>B0X678</accession>
<dbReference type="Gene3D" id="3.90.215.10">
    <property type="entry name" value="Gamma Fibrinogen, chain A, domain 1"/>
    <property type="match status" value="1"/>
</dbReference>
<organism>
    <name type="scientific">Culex quinquefasciatus</name>
    <name type="common">Southern house mosquito</name>
    <name type="synonym">Culex pungens</name>
    <dbReference type="NCBI Taxonomy" id="7176"/>
    <lineage>
        <taxon>Eukaryota</taxon>
        <taxon>Metazoa</taxon>
        <taxon>Ecdysozoa</taxon>
        <taxon>Arthropoda</taxon>
        <taxon>Hexapoda</taxon>
        <taxon>Insecta</taxon>
        <taxon>Pterygota</taxon>
        <taxon>Neoptera</taxon>
        <taxon>Endopterygota</taxon>
        <taxon>Diptera</taxon>
        <taxon>Nematocera</taxon>
        <taxon>Culicoidea</taxon>
        <taxon>Culicidae</taxon>
        <taxon>Culicinae</taxon>
        <taxon>Culicini</taxon>
        <taxon>Culex</taxon>
        <taxon>Culex</taxon>
    </lineage>
</organism>
<sequence>MEDVPKIRTQLELIAHNISRLLEDTNQIHRTQQVQPTTEMLNDMILNLLANRHPTARNGIVLESSKLPRTCSDVSGHWSGVRKLHPEPGFGDPFEAYCDQDYEGGGWTVIQNRFNGTVYFYRGWAEYEAGFGDLEGEFWLGLKKVHQLTNAKPHELHVVLEDFEGGRVVAKYGRMVVGGGSEKYALNSLGTYSGDAGDSLSWAVGNKFTTLDADHDSHPPDNCATMYKGGWWYGACHGSNLNGLYVKGKTEAYANMMCWDKFKGLNYGLKTSRMMIRATA</sequence>
<dbReference type="InterPro" id="IPR050373">
    <property type="entry name" value="Fibrinogen_C-term_domain"/>
</dbReference>
<evidence type="ECO:0000259" key="2">
    <source>
        <dbReference type="PROSITE" id="PS51406"/>
    </source>
</evidence>
<dbReference type="InterPro" id="IPR036056">
    <property type="entry name" value="Fibrinogen-like_C"/>
</dbReference>
<evidence type="ECO:0000313" key="3">
    <source>
        <dbReference type="EMBL" id="EDS41228.1"/>
    </source>
</evidence>
<dbReference type="OrthoDB" id="6145874at2759"/>
<dbReference type="PROSITE" id="PS00514">
    <property type="entry name" value="FIBRINOGEN_C_1"/>
    <property type="match status" value="1"/>
</dbReference>
<dbReference type="CDD" id="cd00087">
    <property type="entry name" value="FReD"/>
    <property type="match status" value="1"/>
</dbReference>
<dbReference type="FunCoup" id="B0X678">
    <property type="interactions" value="2"/>
</dbReference>
<dbReference type="InterPro" id="IPR014716">
    <property type="entry name" value="Fibrinogen_a/b/g_C_1"/>
</dbReference>
<dbReference type="SMART" id="SM00186">
    <property type="entry name" value="FBG"/>
    <property type="match status" value="1"/>
</dbReference>
<dbReference type="OMA" id="WISITRE"/>
<dbReference type="VEuPathDB" id="VectorBase:CPIJ014772"/>
<name>B0X678_CULQU</name>
<dbReference type="PANTHER" id="PTHR19143:SF327">
    <property type="entry name" value="FI21813P1-RELATED"/>
    <property type="match status" value="1"/>
</dbReference>
<dbReference type="STRING" id="7176.B0X678"/>
<dbReference type="VEuPathDB" id="VectorBase:CQUJHB012022"/>
<dbReference type="InParanoid" id="B0X678"/>
<keyword evidence="5" id="KW-1185">Reference proteome</keyword>
<dbReference type="HOGENOM" id="CLU_038628_1_2_1"/>
<dbReference type="SUPFAM" id="SSF56496">
    <property type="entry name" value="Fibrinogen C-terminal domain-like"/>
    <property type="match status" value="1"/>
</dbReference>
<dbReference type="AlphaFoldDB" id="B0X678"/>
<dbReference type="PROSITE" id="PS51406">
    <property type="entry name" value="FIBRINOGEN_C_2"/>
    <property type="match status" value="1"/>
</dbReference>
<dbReference type="NCBIfam" id="NF040941">
    <property type="entry name" value="GGGWT_bact"/>
    <property type="match status" value="1"/>
</dbReference>
<evidence type="ECO:0000313" key="5">
    <source>
        <dbReference type="Proteomes" id="UP000002320"/>
    </source>
</evidence>
<feature type="domain" description="Fibrinogen C-terminal" evidence="2">
    <location>
        <begin position="62"/>
        <end position="280"/>
    </location>
</feature>
<dbReference type="EnsemblMetazoa" id="CPIJ014772-RA">
    <property type="protein sequence ID" value="CPIJ014772-PA"/>
    <property type="gene ID" value="CPIJ014772"/>
</dbReference>
<reference evidence="4" key="2">
    <citation type="submission" date="2021-02" db="UniProtKB">
        <authorList>
            <consortium name="EnsemblMetazoa"/>
        </authorList>
    </citation>
    <scope>IDENTIFICATION</scope>
    <source>
        <strain evidence="4">JHB</strain>
    </source>
</reference>